<sequence>MALAHCLKKKMRVGKKKKKMMMMRWRRVVVGTSSLVRIFTHMATLLLHHCVDPSHALLNLCLH</sequence>
<evidence type="ECO:0000313" key="1">
    <source>
        <dbReference type="EnsemblPlants" id="TuG1812G0400000960.01.T01.cds419456"/>
    </source>
</evidence>
<dbReference type="EnsemblPlants" id="TuG1812G0400000960.01.T01">
    <property type="protein sequence ID" value="TuG1812G0400000960.01.T01.cds419456"/>
    <property type="gene ID" value="TuG1812G0400000960.01"/>
</dbReference>
<protein>
    <submittedName>
        <fullName evidence="1">Uncharacterized protein</fullName>
    </submittedName>
</protein>
<organism evidence="1 2">
    <name type="scientific">Triticum urartu</name>
    <name type="common">Red wild einkorn</name>
    <name type="synonym">Crithodium urartu</name>
    <dbReference type="NCBI Taxonomy" id="4572"/>
    <lineage>
        <taxon>Eukaryota</taxon>
        <taxon>Viridiplantae</taxon>
        <taxon>Streptophyta</taxon>
        <taxon>Embryophyta</taxon>
        <taxon>Tracheophyta</taxon>
        <taxon>Spermatophyta</taxon>
        <taxon>Magnoliopsida</taxon>
        <taxon>Liliopsida</taxon>
        <taxon>Poales</taxon>
        <taxon>Poaceae</taxon>
        <taxon>BOP clade</taxon>
        <taxon>Pooideae</taxon>
        <taxon>Triticodae</taxon>
        <taxon>Triticeae</taxon>
        <taxon>Triticinae</taxon>
        <taxon>Triticum</taxon>
    </lineage>
</organism>
<dbReference type="Proteomes" id="UP000015106">
    <property type="component" value="Chromosome 4"/>
</dbReference>
<proteinExistence type="predicted"/>
<reference evidence="1" key="2">
    <citation type="submission" date="2018-03" db="EMBL/GenBank/DDBJ databases">
        <title>The Triticum urartu genome reveals the dynamic nature of wheat genome evolution.</title>
        <authorList>
            <person name="Ling H."/>
            <person name="Ma B."/>
            <person name="Shi X."/>
            <person name="Liu H."/>
            <person name="Dong L."/>
            <person name="Sun H."/>
            <person name="Cao Y."/>
            <person name="Gao Q."/>
            <person name="Zheng S."/>
            <person name="Li Y."/>
            <person name="Yu Y."/>
            <person name="Du H."/>
            <person name="Qi M."/>
            <person name="Li Y."/>
            <person name="Yu H."/>
            <person name="Cui Y."/>
            <person name="Wang N."/>
            <person name="Chen C."/>
            <person name="Wu H."/>
            <person name="Zhao Y."/>
            <person name="Zhang J."/>
            <person name="Li Y."/>
            <person name="Zhou W."/>
            <person name="Zhang B."/>
            <person name="Hu W."/>
            <person name="Eijk M."/>
            <person name="Tang J."/>
            <person name="Witsenboer H."/>
            <person name="Zhao S."/>
            <person name="Li Z."/>
            <person name="Zhang A."/>
            <person name="Wang D."/>
            <person name="Liang C."/>
        </authorList>
    </citation>
    <scope>NUCLEOTIDE SEQUENCE [LARGE SCALE GENOMIC DNA]</scope>
    <source>
        <strain evidence="1">cv. G1812</strain>
    </source>
</reference>
<reference evidence="1" key="3">
    <citation type="submission" date="2022-06" db="UniProtKB">
        <authorList>
            <consortium name="EnsemblPlants"/>
        </authorList>
    </citation>
    <scope>IDENTIFICATION</scope>
</reference>
<accession>A0A8R7Q2M8</accession>
<evidence type="ECO:0000313" key="2">
    <source>
        <dbReference type="Proteomes" id="UP000015106"/>
    </source>
</evidence>
<reference evidence="2" key="1">
    <citation type="journal article" date="2013" name="Nature">
        <title>Draft genome of the wheat A-genome progenitor Triticum urartu.</title>
        <authorList>
            <person name="Ling H.Q."/>
            <person name="Zhao S."/>
            <person name="Liu D."/>
            <person name="Wang J."/>
            <person name="Sun H."/>
            <person name="Zhang C."/>
            <person name="Fan H."/>
            <person name="Li D."/>
            <person name="Dong L."/>
            <person name="Tao Y."/>
            <person name="Gao C."/>
            <person name="Wu H."/>
            <person name="Li Y."/>
            <person name="Cui Y."/>
            <person name="Guo X."/>
            <person name="Zheng S."/>
            <person name="Wang B."/>
            <person name="Yu K."/>
            <person name="Liang Q."/>
            <person name="Yang W."/>
            <person name="Lou X."/>
            <person name="Chen J."/>
            <person name="Feng M."/>
            <person name="Jian J."/>
            <person name="Zhang X."/>
            <person name="Luo G."/>
            <person name="Jiang Y."/>
            <person name="Liu J."/>
            <person name="Wang Z."/>
            <person name="Sha Y."/>
            <person name="Zhang B."/>
            <person name="Wu H."/>
            <person name="Tang D."/>
            <person name="Shen Q."/>
            <person name="Xue P."/>
            <person name="Zou S."/>
            <person name="Wang X."/>
            <person name="Liu X."/>
            <person name="Wang F."/>
            <person name="Yang Y."/>
            <person name="An X."/>
            <person name="Dong Z."/>
            <person name="Zhang K."/>
            <person name="Zhang X."/>
            <person name="Luo M.C."/>
            <person name="Dvorak J."/>
            <person name="Tong Y."/>
            <person name="Wang J."/>
            <person name="Yang H."/>
            <person name="Li Z."/>
            <person name="Wang D."/>
            <person name="Zhang A."/>
            <person name="Wang J."/>
        </authorList>
    </citation>
    <scope>NUCLEOTIDE SEQUENCE</scope>
    <source>
        <strain evidence="2">cv. G1812</strain>
    </source>
</reference>
<keyword evidence="2" id="KW-1185">Reference proteome</keyword>
<dbReference type="Gramene" id="TuG1812G0400000960.01.T01">
    <property type="protein sequence ID" value="TuG1812G0400000960.01.T01.cds419456"/>
    <property type="gene ID" value="TuG1812G0400000960.01"/>
</dbReference>
<dbReference type="AlphaFoldDB" id="A0A8R7Q2M8"/>
<name>A0A8R7Q2M8_TRIUA</name>